<gene>
    <name evidence="2" type="ORF">FB388_3451</name>
</gene>
<reference evidence="2 3" key="1">
    <citation type="submission" date="2019-06" db="EMBL/GenBank/DDBJ databases">
        <title>Sequencing the genomes of 1000 actinobacteria strains.</title>
        <authorList>
            <person name="Klenk H.-P."/>
        </authorList>
    </citation>
    <scope>NUCLEOTIDE SEQUENCE [LARGE SCALE GENOMIC DNA]</scope>
    <source>
        <strain evidence="2 3">DSM 45511</strain>
    </source>
</reference>
<organism evidence="2 3">
    <name type="scientific">Pseudonocardia cypriaca</name>
    <dbReference type="NCBI Taxonomy" id="882449"/>
    <lineage>
        <taxon>Bacteria</taxon>
        <taxon>Bacillati</taxon>
        <taxon>Actinomycetota</taxon>
        <taxon>Actinomycetes</taxon>
        <taxon>Pseudonocardiales</taxon>
        <taxon>Pseudonocardiaceae</taxon>
        <taxon>Pseudonocardia</taxon>
    </lineage>
</organism>
<dbReference type="InterPro" id="IPR000073">
    <property type="entry name" value="AB_hydrolase_1"/>
</dbReference>
<protein>
    <submittedName>
        <fullName evidence="2">Pimeloyl-ACP methyl ester carboxylesterase</fullName>
    </submittedName>
</protein>
<dbReference type="AlphaFoldDB" id="A0A543GJ14"/>
<dbReference type="GO" id="GO:0003824">
    <property type="term" value="F:catalytic activity"/>
    <property type="evidence" value="ECO:0007669"/>
    <property type="project" value="UniProtKB-ARBA"/>
</dbReference>
<proteinExistence type="predicted"/>
<dbReference type="InterPro" id="IPR029058">
    <property type="entry name" value="AB_hydrolase_fold"/>
</dbReference>
<dbReference type="PANTHER" id="PTHR43798:SF33">
    <property type="entry name" value="HYDROLASE, PUTATIVE (AFU_ORTHOLOGUE AFUA_2G14860)-RELATED"/>
    <property type="match status" value="1"/>
</dbReference>
<dbReference type="SUPFAM" id="SSF53474">
    <property type="entry name" value="alpha/beta-Hydrolases"/>
    <property type="match status" value="1"/>
</dbReference>
<accession>A0A543GJ14</accession>
<dbReference type="Proteomes" id="UP000319818">
    <property type="component" value="Unassembled WGS sequence"/>
</dbReference>
<dbReference type="EMBL" id="VFPH01000001">
    <property type="protein sequence ID" value="TQM46046.1"/>
    <property type="molecule type" value="Genomic_DNA"/>
</dbReference>
<name>A0A543GJ14_9PSEU</name>
<evidence type="ECO:0000313" key="3">
    <source>
        <dbReference type="Proteomes" id="UP000319818"/>
    </source>
</evidence>
<dbReference type="RefSeq" id="WP_142102056.1">
    <property type="nucleotide sequence ID" value="NZ_VFPH01000001.1"/>
</dbReference>
<evidence type="ECO:0000259" key="1">
    <source>
        <dbReference type="Pfam" id="PF00561"/>
    </source>
</evidence>
<dbReference type="PANTHER" id="PTHR43798">
    <property type="entry name" value="MONOACYLGLYCEROL LIPASE"/>
    <property type="match status" value="1"/>
</dbReference>
<sequence>MARELVADHHGHRIHVEERPGDEPAIVLMHGFPDNRHLYDRVLPFLDGRRVVTFDFLGWGRSDKPVGYPHTATNQIGEVGAVMDALDLDEAVLVAHDASGPPAIDWAFSHPRRVAGLVLLNTYYGWHPALRAPEAIALYSTPVLRNLARAVVRRNERLDERLFTWQVGRFIRDADVRAELVPQLYADFRAARPAFWRLNDDLLGTVVSRRLRSGRLRDFDRPVRIVFGAADPYLNRRVAKRLHRLFPTSELHLLPTARHYVQVDEPQRVADLISSTGA</sequence>
<dbReference type="OrthoDB" id="334507at2"/>
<dbReference type="Gene3D" id="3.40.50.1820">
    <property type="entry name" value="alpha/beta hydrolase"/>
    <property type="match status" value="1"/>
</dbReference>
<feature type="domain" description="AB hydrolase-1" evidence="1">
    <location>
        <begin position="24"/>
        <end position="266"/>
    </location>
</feature>
<dbReference type="InterPro" id="IPR050266">
    <property type="entry name" value="AB_hydrolase_sf"/>
</dbReference>
<dbReference type="GO" id="GO:0016020">
    <property type="term" value="C:membrane"/>
    <property type="evidence" value="ECO:0007669"/>
    <property type="project" value="TreeGrafter"/>
</dbReference>
<comment type="caution">
    <text evidence="2">The sequence shown here is derived from an EMBL/GenBank/DDBJ whole genome shotgun (WGS) entry which is preliminary data.</text>
</comment>
<keyword evidence="3" id="KW-1185">Reference proteome</keyword>
<evidence type="ECO:0000313" key="2">
    <source>
        <dbReference type="EMBL" id="TQM46046.1"/>
    </source>
</evidence>
<dbReference type="Pfam" id="PF00561">
    <property type="entry name" value="Abhydrolase_1"/>
    <property type="match status" value="1"/>
</dbReference>